<dbReference type="Gene3D" id="3.40.50.1360">
    <property type="match status" value="1"/>
</dbReference>
<dbReference type="Pfam" id="PF00455">
    <property type="entry name" value="DeoRC"/>
    <property type="match status" value="1"/>
</dbReference>
<organism evidence="4 5">
    <name type="scientific">Thermophilibacter immobilis</name>
    <dbReference type="NCBI Taxonomy" id="2779519"/>
    <lineage>
        <taxon>Bacteria</taxon>
        <taxon>Bacillati</taxon>
        <taxon>Actinomycetota</taxon>
        <taxon>Coriobacteriia</taxon>
        <taxon>Coriobacteriales</taxon>
        <taxon>Atopobiaceae</taxon>
        <taxon>Thermophilibacter</taxon>
    </lineage>
</organism>
<dbReference type="GO" id="GO:0003700">
    <property type="term" value="F:DNA-binding transcription factor activity"/>
    <property type="evidence" value="ECO:0007669"/>
    <property type="project" value="InterPro"/>
</dbReference>
<dbReference type="EMBL" id="CP063767">
    <property type="protein sequence ID" value="QOY60921.1"/>
    <property type="molecule type" value="Genomic_DNA"/>
</dbReference>
<dbReference type="InterPro" id="IPR001034">
    <property type="entry name" value="DeoR_HTH"/>
</dbReference>
<dbReference type="PANTHER" id="PTHR30363">
    <property type="entry name" value="HTH-TYPE TRANSCRIPTIONAL REGULATOR SRLR-RELATED"/>
    <property type="match status" value="1"/>
</dbReference>
<dbReference type="SMART" id="SM01134">
    <property type="entry name" value="DeoRC"/>
    <property type="match status" value="1"/>
</dbReference>
<dbReference type="PANTHER" id="PTHR30363:SF44">
    <property type="entry name" value="AGA OPERON TRANSCRIPTIONAL REPRESSOR-RELATED"/>
    <property type="match status" value="1"/>
</dbReference>
<dbReference type="InterPro" id="IPR037171">
    <property type="entry name" value="NagB/RpiA_transferase-like"/>
</dbReference>
<reference evidence="4 5" key="1">
    <citation type="submission" date="2020-10" db="EMBL/GenBank/DDBJ databases">
        <title>Olsenella immobilis sp.nov., isolated from the mud in a fermentation cellar used for the production of Chinese strong-flavoured liquor.</title>
        <authorList>
            <person name="Lu L."/>
        </authorList>
    </citation>
    <scope>NUCLEOTIDE SEQUENCE [LARGE SCALE GENOMIC DNA]</scope>
    <source>
        <strain evidence="4 5">LZLJ-2</strain>
    </source>
</reference>
<dbReference type="SUPFAM" id="SSF46785">
    <property type="entry name" value="Winged helix' DNA-binding domain"/>
    <property type="match status" value="1"/>
</dbReference>
<dbReference type="PROSITE" id="PS51000">
    <property type="entry name" value="HTH_DEOR_2"/>
    <property type="match status" value="1"/>
</dbReference>
<evidence type="ECO:0000256" key="2">
    <source>
        <dbReference type="ARBA" id="ARBA00023163"/>
    </source>
</evidence>
<feature type="domain" description="HTH deoR-type" evidence="3">
    <location>
        <begin position="5"/>
        <end position="61"/>
    </location>
</feature>
<dbReference type="Proteomes" id="UP000593735">
    <property type="component" value="Chromosome"/>
</dbReference>
<dbReference type="AlphaFoldDB" id="A0A7S7M8X7"/>
<dbReference type="SUPFAM" id="SSF100950">
    <property type="entry name" value="NagB/RpiA/CoA transferase-like"/>
    <property type="match status" value="1"/>
</dbReference>
<accession>A0A7S7M8X7</accession>
<proteinExistence type="predicted"/>
<dbReference type="InterPro" id="IPR036390">
    <property type="entry name" value="WH_DNA-bd_sf"/>
</dbReference>
<name>A0A7S7M8X7_9ACTN</name>
<keyword evidence="5" id="KW-1185">Reference proteome</keyword>
<evidence type="ECO:0000313" key="4">
    <source>
        <dbReference type="EMBL" id="QOY60921.1"/>
    </source>
</evidence>
<keyword evidence="2" id="KW-0804">Transcription</keyword>
<dbReference type="SMART" id="SM00420">
    <property type="entry name" value="HTH_DEOR"/>
    <property type="match status" value="1"/>
</dbReference>
<sequence>MSLDMNERREKIVLLTNTEGSVTFAQIKHELPDVSEMTLRTDLKALDDERRLIRVHGGARSVGYAVGTDDLLAARQTRNVTAKIAIAEKAASLVRSDTTIFLDSGSTTTALAGALPDERLIVFTTGISCLSELARLEKPSVIVPGGHLNRYSMSLSGSSTIRSINSLVFDQAFIGVTSVSESGTFYCGSDEECELKQACIHQAEQVIMLMDTSKLGRRSTFTVCDLEDVDAIVSDGQLSADLVQRCQATGTEVI</sequence>
<evidence type="ECO:0000256" key="1">
    <source>
        <dbReference type="ARBA" id="ARBA00023015"/>
    </source>
</evidence>
<dbReference type="InterPro" id="IPR050313">
    <property type="entry name" value="Carb_Metab_HTH_regulators"/>
</dbReference>
<dbReference type="RefSeq" id="WP_194371790.1">
    <property type="nucleotide sequence ID" value="NZ_CP063767.1"/>
</dbReference>
<protein>
    <submittedName>
        <fullName evidence="4">DeoR/GlpR transcriptional regulator</fullName>
    </submittedName>
</protein>
<dbReference type="Pfam" id="PF08220">
    <property type="entry name" value="HTH_DeoR"/>
    <property type="match status" value="1"/>
</dbReference>
<gene>
    <name evidence="4" type="ORF">INP52_01530</name>
</gene>
<dbReference type="KEGG" id="tio:INP52_01530"/>
<evidence type="ECO:0000259" key="3">
    <source>
        <dbReference type="PROSITE" id="PS51000"/>
    </source>
</evidence>
<keyword evidence="1" id="KW-0805">Transcription regulation</keyword>
<evidence type="ECO:0000313" key="5">
    <source>
        <dbReference type="Proteomes" id="UP000593735"/>
    </source>
</evidence>
<dbReference type="InterPro" id="IPR014036">
    <property type="entry name" value="DeoR-like_C"/>
</dbReference>